<evidence type="ECO:0000313" key="2">
    <source>
        <dbReference type="Proteomes" id="UP001153148"/>
    </source>
</evidence>
<evidence type="ECO:0000313" key="1">
    <source>
        <dbReference type="EMBL" id="CAG2063779.1"/>
    </source>
</evidence>
<name>A0ABN7PAV6_TIMPD</name>
<protein>
    <submittedName>
        <fullName evidence="1">Uncharacterized protein</fullName>
    </submittedName>
</protein>
<reference evidence="1" key="1">
    <citation type="submission" date="2021-03" db="EMBL/GenBank/DDBJ databases">
        <authorList>
            <person name="Tran Van P."/>
        </authorList>
    </citation>
    <scope>NUCLEOTIDE SEQUENCE</scope>
</reference>
<dbReference type="Proteomes" id="UP001153148">
    <property type="component" value="Unassembled WGS sequence"/>
</dbReference>
<gene>
    <name evidence="1" type="ORF">TPAB3V08_LOCUS10726</name>
</gene>
<comment type="caution">
    <text evidence="1">The sequence shown here is derived from an EMBL/GenBank/DDBJ whole genome shotgun (WGS) entry which is preliminary data.</text>
</comment>
<dbReference type="EMBL" id="CAJPIN010028997">
    <property type="protein sequence ID" value="CAG2063779.1"/>
    <property type="molecule type" value="Genomic_DNA"/>
</dbReference>
<proteinExistence type="predicted"/>
<accession>A0ABN7PAV6</accession>
<organism evidence="1 2">
    <name type="scientific">Timema podura</name>
    <name type="common">Walking stick</name>
    <dbReference type="NCBI Taxonomy" id="61482"/>
    <lineage>
        <taxon>Eukaryota</taxon>
        <taxon>Metazoa</taxon>
        <taxon>Ecdysozoa</taxon>
        <taxon>Arthropoda</taxon>
        <taxon>Hexapoda</taxon>
        <taxon>Insecta</taxon>
        <taxon>Pterygota</taxon>
        <taxon>Neoptera</taxon>
        <taxon>Polyneoptera</taxon>
        <taxon>Phasmatodea</taxon>
        <taxon>Timematodea</taxon>
        <taxon>Timematoidea</taxon>
        <taxon>Timematidae</taxon>
        <taxon>Timema</taxon>
    </lineage>
</organism>
<sequence>MYSVTLVPLPVSLSTRKYRGYLWWRRRYRNTPPCHTGLRRWWTCTAVKTSPPRPTSGLWAVYSTSCVSSLCHSERAHWRYRAVTSPSRTTPAIPRKYTASLGLCLNQILTNDPTSSKSVL</sequence>
<keyword evidence="2" id="KW-1185">Reference proteome</keyword>